<dbReference type="AlphaFoldDB" id="A0A644YAL2"/>
<evidence type="ECO:0000313" key="2">
    <source>
        <dbReference type="EMBL" id="MPM25585.1"/>
    </source>
</evidence>
<keyword evidence="1" id="KW-0472">Membrane</keyword>
<name>A0A644YAL2_9ZZZZ</name>
<keyword evidence="1" id="KW-1133">Transmembrane helix</keyword>
<organism evidence="2">
    <name type="scientific">bioreactor metagenome</name>
    <dbReference type="NCBI Taxonomy" id="1076179"/>
    <lineage>
        <taxon>unclassified sequences</taxon>
        <taxon>metagenomes</taxon>
        <taxon>ecological metagenomes</taxon>
    </lineage>
</organism>
<feature type="transmembrane region" description="Helical" evidence="1">
    <location>
        <begin position="33"/>
        <end position="55"/>
    </location>
</feature>
<proteinExistence type="predicted"/>
<sequence length="302" mass="35291">MKKIRNIFLIIFLALATIGFVAGGSQGLLVTVLVLLFAAGSYLAFLMSSKVSGFYENYFSFDKMRSFLESAWKNPELAELYEAMPAVPINDFIRTDYSLFAAFRRYFADGSTGVSKEDSLLINYGASKVHVDGVIRGFSYKFDHEEADEGGKSEIEHCYAVHKDYLQETLLRYYLEKYRKTFFLFQKKALWTRYLKPNMIALRTLARENQEIADGFTERAESWAKEQYQEYLATEDRSRLQLDFRRQDAAFRQELYEFVTRCKLLIDKDEVERKLAKEISQSKGDLESCLRYLTSFRKRQTF</sequence>
<accession>A0A644YAL2</accession>
<dbReference type="EMBL" id="VSSQ01004531">
    <property type="protein sequence ID" value="MPM25585.1"/>
    <property type="molecule type" value="Genomic_DNA"/>
</dbReference>
<gene>
    <name evidence="2" type="ORF">SDC9_72082</name>
</gene>
<protein>
    <submittedName>
        <fullName evidence="2">Uncharacterized protein</fullName>
    </submittedName>
</protein>
<keyword evidence="1" id="KW-0812">Transmembrane</keyword>
<evidence type="ECO:0000256" key="1">
    <source>
        <dbReference type="SAM" id="Phobius"/>
    </source>
</evidence>
<comment type="caution">
    <text evidence="2">The sequence shown here is derived from an EMBL/GenBank/DDBJ whole genome shotgun (WGS) entry which is preliminary data.</text>
</comment>
<reference evidence="2" key="1">
    <citation type="submission" date="2019-08" db="EMBL/GenBank/DDBJ databases">
        <authorList>
            <person name="Kucharzyk K."/>
            <person name="Murdoch R.W."/>
            <person name="Higgins S."/>
            <person name="Loffler F."/>
        </authorList>
    </citation>
    <scope>NUCLEOTIDE SEQUENCE</scope>
</reference>